<dbReference type="Proteomes" id="UP000484076">
    <property type="component" value="Unassembled WGS sequence"/>
</dbReference>
<dbReference type="NCBIfam" id="NF046098">
    <property type="entry name" value="RSP_7527_fam"/>
    <property type="match status" value="1"/>
</dbReference>
<dbReference type="AlphaFoldDB" id="A0A8X8GZT1"/>
<proteinExistence type="predicted"/>
<organism evidence="1 2">
    <name type="scientific">Fertoeibacter niger</name>
    <dbReference type="NCBI Taxonomy" id="2656921"/>
    <lineage>
        <taxon>Bacteria</taxon>
        <taxon>Pseudomonadati</taxon>
        <taxon>Pseudomonadota</taxon>
        <taxon>Alphaproteobacteria</taxon>
        <taxon>Rhodobacterales</taxon>
        <taxon>Paracoccaceae</taxon>
        <taxon>Fertoeibacter</taxon>
    </lineage>
</organism>
<gene>
    <name evidence="1" type="ORF">GEU84_000335</name>
</gene>
<dbReference type="RefSeq" id="WP_174539236.1">
    <property type="nucleotide sequence ID" value="NZ_WHUT02000001.1"/>
</dbReference>
<sequence length="56" mass="6232">MTLSSQSSTTPADMDAILREAHRLRAEALRGMGVALHRALRLRFARLTGRQSRRAA</sequence>
<name>A0A8X8GZT1_9RHOB</name>
<dbReference type="InterPro" id="IPR058227">
    <property type="entry name" value="RSP_7527-like"/>
</dbReference>
<comment type="caution">
    <text evidence="1">The sequence shown here is derived from an EMBL/GenBank/DDBJ whole genome shotgun (WGS) entry which is preliminary data.</text>
</comment>
<evidence type="ECO:0000313" key="2">
    <source>
        <dbReference type="Proteomes" id="UP000484076"/>
    </source>
</evidence>
<accession>A0A8X8GZT1</accession>
<dbReference type="EMBL" id="WHUT02000001">
    <property type="protein sequence ID" value="NUB42818.1"/>
    <property type="molecule type" value="Genomic_DNA"/>
</dbReference>
<reference evidence="1" key="1">
    <citation type="submission" date="2020-05" db="EMBL/GenBank/DDBJ databases">
        <title>Fertoebacter nigrum gen. nov., sp. nov., a new member of the family Rhodobacteraceae.</title>
        <authorList>
            <person name="Szuroczki S."/>
            <person name="Abbaszade G."/>
            <person name="Buni D."/>
            <person name="Schumann P."/>
            <person name="Toth E."/>
        </authorList>
    </citation>
    <scope>NUCLEOTIDE SEQUENCE</scope>
    <source>
        <strain evidence="1">RG-N-1a</strain>
    </source>
</reference>
<protein>
    <submittedName>
        <fullName evidence="1">Uncharacterized protein</fullName>
    </submittedName>
</protein>
<evidence type="ECO:0000313" key="1">
    <source>
        <dbReference type="EMBL" id="NUB42818.1"/>
    </source>
</evidence>
<keyword evidence="2" id="KW-1185">Reference proteome</keyword>